<organism evidence="2 3">
    <name type="scientific">Aplosporella prunicola CBS 121167</name>
    <dbReference type="NCBI Taxonomy" id="1176127"/>
    <lineage>
        <taxon>Eukaryota</taxon>
        <taxon>Fungi</taxon>
        <taxon>Dikarya</taxon>
        <taxon>Ascomycota</taxon>
        <taxon>Pezizomycotina</taxon>
        <taxon>Dothideomycetes</taxon>
        <taxon>Dothideomycetes incertae sedis</taxon>
        <taxon>Botryosphaeriales</taxon>
        <taxon>Aplosporellaceae</taxon>
        <taxon>Aplosporella</taxon>
    </lineage>
</organism>
<feature type="region of interest" description="Disordered" evidence="1">
    <location>
        <begin position="549"/>
        <end position="590"/>
    </location>
</feature>
<evidence type="ECO:0000313" key="2">
    <source>
        <dbReference type="EMBL" id="KAF2137006.1"/>
    </source>
</evidence>
<feature type="compositionally biased region" description="Basic and acidic residues" evidence="1">
    <location>
        <begin position="103"/>
        <end position="118"/>
    </location>
</feature>
<feature type="compositionally biased region" description="Basic and acidic residues" evidence="1">
    <location>
        <begin position="430"/>
        <end position="451"/>
    </location>
</feature>
<feature type="compositionally biased region" description="Polar residues" evidence="1">
    <location>
        <begin position="252"/>
        <end position="266"/>
    </location>
</feature>
<feature type="compositionally biased region" description="Gly residues" evidence="1">
    <location>
        <begin position="565"/>
        <end position="590"/>
    </location>
</feature>
<feature type="compositionally biased region" description="Basic and acidic residues" evidence="1">
    <location>
        <begin position="175"/>
        <end position="197"/>
    </location>
</feature>
<gene>
    <name evidence="2" type="ORF">K452DRAFT_362159</name>
</gene>
<feature type="region of interest" description="Disordered" evidence="1">
    <location>
        <begin position="357"/>
        <end position="525"/>
    </location>
</feature>
<feature type="compositionally biased region" description="Basic residues" evidence="1">
    <location>
        <begin position="466"/>
        <end position="480"/>
    </location>
</feature>
<dbReference type="AlphaFoldDB" id="A0A6A6AZD5"/>
<feature type="region of interest" description="Disordered" evidence="1">
    <location>
        <begin position="175"/>
        <end position="270"/>
    </location>
</feature>
<dbReference type="RefSeq" id="XP_033392724.1">
    <property type="nucleotide sequence ID" value="XM_033546482.1"/>
</dbReference>
<name>A0A6A6AZD5_9PEZI</name>
<feature type="compositionally biased region" description="Basic and acidic residues" evidence="1">
    <location>
        <begin position="383"/>
        <end position="393"/>
    </location>
</feature>
<sequence>MDSITRKPLPNELLSRWRHSACDRAPVIGADKMFNPWQFQQDLSAFVPMTGYNPYPLYYRDPRIANAEYDITHSAYQQQPCGPGMQQHAYAPNTTLDYEVRRSKDDSNASDKQDKQDKASTGNIEANAPLSNDLKERAAQLKAKLIANRLSNKRSGSTHTSADIDALIDDVKASKPTRSDMNVHDAHNTTRKTEQRPEASSLAHTEDGGGTLHISCVGSALPGTTSTTFPKTERRLGATAKRKDAAPDITLPSRQRQGNATVNTMAPDTDMDDDDLKDWLNFTGYHDVEYRKNKPSIFHAEQKLNKQHKDLEIQRVQAFRASEFVEPSRRAFSVMPPLQPLISSSAIDANRPRGMTVSNVANKHGLSSNNTSAQGGRVSKINLETRNDKERGSHRVIGQSETPSSLHNRPLSSSTRDAYASRLSSSVSRSENRPQTRTDYRDNTRSYRDRSPGPGRNRTASFSRASHARRSRSPSPHRRSSDKYMPSYHRGMTSGRNDYRGNNAMDSGRLRSLSPRGRGSRGRGRDLFKRDLFDRDYFERDLFDYRLPRSPPSGPRAITVRGRGSRGIGGGGLGRGLGRGGRGLGRGRAE</sequence>
<dbReference type="GeneID" id="54303988"/>
<evidence type="ECO:0000256" key="1">
    <source>
        <dbReference type="SAM" id="MobiDB-lite"/>
    </source>
</evidence>
<reference evidence="2" key="1">
    <citation type="journal article" date="2020" name="Stud. Mycol.">
        <title>101 Dothideomycetes genomes: a test case for predicting lifestyles and emergence of pathogens.</title>
        <authorList>
            <person name="Haridas S."/>
            <person name="Albert R."/>
            <person name="Binder M."/>
            <person name="Bloem J."/>
            <person name="Labutti K."/>
            <person name="Salamov A."/>
            <person name="Andreopoulos B."/>
            <person name="Baker S."/>
            <person name="Barry K."/>
            <person name="Bills G."/>
            <person name="Bluhm B."/>
            <person name="Cannon C."/>
            <person name="Castanera R."/>
            <person name="Culley D."/>
            <person name="Daum C."/>
            <person name="Ezra D."/>
            <person name="Gonzalez J."/>
            <person name="Henrissat B."/>
            <person name="Kuo A."/>
            <person name="Liang C."/>
            <person name="Lipzen A."/>
            <person name="Lutzoni F."/>
            <person name="Magnuson J."/>
            <person name="Mondo S."/>
            <person name="Nolan M."/>
            <person name="Ohm R."/>
            <person name="Pangilinan J."/>
            <person name="Park H.-J."/>
            <person name="Ramirez L."/>
            <person name="Alfaro M."/>
            <person name="Sun H."/>
            <person name="Tritt A."/>
            <person name="Yoshinaga Y."/>
            <person name="Zwiers L.-H."/>
            <person name="Turgeon B."/>
            <person name="Goodwin S."/>
            <person name="Spatafora J."/>
            <person name="Crous P."/>
            <person name="Grigoriev I."/>
        </authorList>
    </citation>
    <scope>NUCLEOTIDE SEQUENCE</scope>
    <source>
        <strain evidence="2">CBS 121167</strain>
    </source>
</reference>
<protein>
    <submittedName>
        <fullName evidence="2">Uncharacterized protein</fullName>
    </submittedName>
</protein>
<proteinExistence type="predicted"/>
<feature type="compositionally biased region" description="Polar residues" evidence="1">
    <location>
        <begin position="357"/>
        <end position="374"/>
    </location>
</feature>
<dbReference type="Proteomes" id="UP000799438">
    <property type="component" value="Unassembled WGS sequence"/>
</dbReference>
<evidence type="ECO:0000313" key="3">
    <source>
        <dbReference type="Proteomes" id="UP000799438"/>
    </source>
</evidence>
<accession>A0A6A6AZD5</accession>
<dbReference type="EMBL" id="ML995508">
    <property type="protein sequence ID" value="KAF2137006.1"/>
    <property type="molecule type" value="Genomic_DNA"/>
</dbReference>
<feature type="compositionally biased region" description="Polar residues" evidence="1">
    <location>
        <begin position="399"/>
        <end position="416"/>
    </location>
</feature>
<feature type="region of interest" description="Disordered" evidence="1">
    <location>
        <begin position="103"/>
        <end position="133"/>
    </location>
</feature>
<keyword evidence="3" id="KW-1185">Reference proteome</keyword>
<feature type="compositionally biased region" description="Basic and acidic residues" evidence="1">
    <location>
        <begin position="231"/>
        <end position="246"/>
    </location>
</feature>